<dbReference type="PANTHER" id="PTHR30429">
    <property type="entry name" value="D-METHIONINE-BINDING LIPOPROTEIN METQ"/>
    <property type="match status" value="1"/>
</dbReference>
<dbReference type="Proteomes" id="UP001597399">
    <property type="component" value="Unassembled WGS sequence"/>
</dbReference>
<keyword evidence="3" id="KW-0472">Membrane</keyword>
<dbReference type="RefSeq" id="WP_373689463.1">
    <property type="nucleotide sequence ID" value="NZ_JAMXWM010000032.1"/>
</dbReference>
<accession>A0ABW5S1S4</accession>
<evidence type="ECO:0000256" key="1">
    <source>
        <dbReference type="ARBA" id="ARBA00004635"/>
    </source>
</evidence>
<organism evidence="7 8">
    <name type="scientific">Sporolactobacillus shoreicorticis</name>
    <dbReference type="NCBI Taxonomy" id="1923877"/>
    <lineage>
        <taxon>Bacteria</taxon>
        <taxon>Bacillati</taxon>
        <taxon>Bacillota</taxon>
        <taxon>Bacilli</taxon>
        <taxon>Bacillales</taxon>
        <taxon>Sporolactobacillaceae</taxon>
        <taxon>Sporolactobacillus</taxon>
    </lineage>
</organism>
<evidence type="ECO:0000256" key="4">
    <source>
        <dbReference type="ARBA" id="ARBA00023139"/>
    </source>
</evidence>
<dbReference type="PANTHER" id="PTHR30429:SF1">
    <property type="entry name" value="D-METHIONINE-BINDING LIPOPROTEIN METQ-RELATED"/>
    <property type="match status" value="1"/>
</dbReference>
<comment type="similarity">
    <text evidence="6">Belongs to the nlpA lipoprotein family.</text>
</comment>
<dbReference type="EMBL" id="JBHUMQ010000019">
    <property type="protein sequence ID" value="MFD2693716.1"/>
    <property type="molecule type" value="Genomic_DNA"/>
</dbReference>
<sequence>MKRVYLTGLIVLIIFALAGCSSNSGTLSEKEITVGVTGGPHQQIMEQVSKLAKKDGLTIHLKVFNDYNQPNTALDNGNLDASSYQTLPFLKAQIKDRGYKITDVFKTVALPMGIYSNKIKNLKDLKKGDKIAIPNDPSSQPRSLTLLEKAGVIKMKKGTQRTGSTRDIVSNPKHLEFISMDPAQITSHLDEVTAAAINSNFAMGADLTILNDSVYHESLTHNSYPNYFVVRTKNKNDKVIKQIKSYYHSAHIKAYINKTFHGSVVPAW</sequence>
<keyword evidence="8" id="KW-1185">Reference proteome</keyword>
<dbReference type="PROSITE" id="PS51257">
    <property type="entry name" value="PROKAR_LIPOPROTEIN"/>
    <property type="match status" value="1"/>
</dbReference>
<comment type="caution">
    <text evidence="7">The sequence shown here is derived from an EMBL/GenBank/DDBJ whole genome shotgun (WGS) entry which is preliminary data.</text>
</comment>
<evidence type="ECO:0000313" key="8">
    <source>
        <dbReference type="Proteomes" id="UP001597399"/>
    </source>
</evidence>
<dbReference type="SUPFAM" id="SSF53850">
    <property type="entry name" value="Periplasmic binding protein-like II"/>
    <property type="match status" value="1"/>
</dbReference>
<evidence type="ECO:0000256" key="3">
    <source>
        <dbReference type="ARBA" id="ARBA00023136"/>
    </source>
</evidence>
<name>A0ABW5S1S4_9BACL</name>
<keyword evidence="2" id="KW-0732">Signal</keyword>
<proteinExistence type="inferred from homology"/>
<protein>
    <recommendedName>
        <fullName evidence="6">Lipoprotein</fullName>
    </recommendedName>
</protein>
<dbReference type="CDD" id="cd13598">
    <property type="entry name" value="PBP2_lipoprotein_IlpA_like"/>
    <property type="match status" value="1"/>
</dbReference>
<evidence type="ECO:0000313" key="7">
    <source>
        <dbReference type="EMBL" id="MFD2693716.1"/>
    </source>
</evidence>
<dbReference type="InterPro" id="IPR004872">
    <property type="entry name" value="Lipoprotein_NlpA"/>
</dbReference>
<keyword evidence="4" id="KW-0564">Palmitate</keyword>
<dbReference type="Gene3D" id="3.40.190.10">
    <property type="entry name" value="Periplasmic binding protein-like II"/>
    <property type="match status" value="2"/>
</dbReference>
<gene>
    <name evidence="7" type="ORF">ACFSUE_08785</name>
</gene>
<dbReference type="PIRSF" id="PIRSF002854">
    <property type="entry name" value="MetQ"/>
    <property type="match status" value="1"/>
</dbReference>
<keyword evidence="5 6" id="KW-0449">Lipoprotein</keyword>
<reference evidence="8" key="1">
    <citation type="journal article" date="2019" name="Int. J. Syst. Evol. Microbiol.">
        <title>The Global Catalogue of Microorganisms (GCM) 10K type strain sequencing project: providing services to taxonomists for standard genome sequencing and annotation.</title>
        <authorList>
            <consortium name="The Broad Institute Genomics Platform"/>
            <consortium name="The Broad Institute Genome Sequencing Center for Infectious Disease"/>
            <person name="Wu L."/>
            <person name="Ma J."/>
        </authorList>
    </citation>
    <scope>NUCLEOTIDE SEQUENCE [LARGE SCALE GENOMIC DNA]</scope>
    <source>
        <strain evidence="8">TISTR 2466</strain>
    </source>
</reference>
<comment type="subcellular location">
    <subcellularLocation>
        <location evidence="1">Membrane</location>
        <topology evidence="1">Lipid-anchor</topology>
    </subcellularLocation>
</comment>
<evidence type="ECO:0000256" key="2">
    <source>
        <dbReference type="ARBA" id="ARBA00022729"/>
    </source>
</evidence>
<dbReference type="Pfam" id="PF03180">
    <property type="entry name" value="Lipoprotein_9"/>
    <property type="match status" value="1"/>
</dbReference>
<evidence type="ECO:0000256" key="6">
    <source>
        <dbReference type="PIRNR" id="PIRNR002854"/>
    </source>
</evidence>
<evidence type="ECO:0000256" key="5">
    <source>
        <dbReference type="ARBA" id="ARBA00023288"/>
    </source>
</evidence>